<comment type="function">
    <text evidence="7">Acts as a chaperone.</text>
</comment>
<dbReference type="FunFam" id="3.30.420.40:FF:000004">
    <property type="entry name" value="Molecular chaperone DnaK"/>
    <property type="match status" value="1"/>
</dbReference>
<dbReference type="EMBL" id="MFJM01000035">
    <property type="protein sequence ID" value="OGG17420.1"/>
    <property type="molecule type" value="Genomic_DNA"/>
</dbReference>
<dbReference type="InterPro" id="IPR029047">
    <property type="entry name" value="HSP70_peptide-bd_sf"/>
</dbReference>
<dbReference type="Gene3D" id="1.20.1270.10">
    <property type="match status" value="1"/>
</dbReference>
<keyword evidence="3 7" id="KW-0547">Nucleotide-binding</keyword>
<dbReference type="InterPro" id="IPR012725">
    <property type="entry name" value="Chaperone_DnaK"/>
</dbReference>
<dbReference type="AlphaFoldDB" id="A0A1F5ZY92"/>
<feature type="compositionally biased region" description="Polar residues" evidence="9">
    <location>
        <begin position="587"/>
        <end position="607"/>
    </location>
</feature>
<dbReference type="InterPro" id="IPR043129">
    <property type="entry name" value="ATPase_NBD"/>
</dbReference>
<feature type="compositionally biased region" description="Basic and acidic residues" evidence="9">
    <location>
        <begin position="610"/>
        <end position="626"/>
    </location>
</feature>
<dbReference type="CDD" id="cd10234">
    <property type="entry name" value="ASKHA_NBD_HSP70_DnaK-like"/>
    <property type="match status" value="1"/>
</dbReference>
<dbReference type="PRINTS" id="PR00301">
    <property type="entry name" value="HEATSHOCK70"/>
</dbReference>
<evidence type="ECO:0000256" key="6">
    <source>
        <dbReference type="ARBA" id="ARBA00023186"/>
    </source>
</evidence>
<dbReference type="FunFam" id="2.60.34.10:FF:000014">
    <property type="entry name" value="Chaperone protein DnaK HSP70"/>
    <property type="match status" value="1"/>
</dbReference>
<dbReference type="InterPro" id="IPR029048">
    <property type="entry name" value="HSP70_C_sf"/>
</dbReference>
<comment type="induction">
    <text evidence="7">By stress conditions e.g. heat shock.</text>
</comment>
<dbReference type="FunFam" id="3.90.640.10:FF:000003">
    <property type="entry name" value="Molecular chaperone DnaK"/>
    <property type="match status" value="1"/>
</dbReference>
<dbReference type="STRING" id="1798383.A3D78_06075"/>
<feature type="region of interest" description="Disordered" evidence="9">
    <location>
        <begin position="587"/>
        <end position="635"/>
    </location>
</feature>
<organism evidence="10 11">
    <name type="scientific">Candidatus Gottesmanbacteria bacterium RIFCSPHIGHO2_02_FULL_39_14</name>
    <dbReference type="NCBI Taxonomy" id="1798383"/>
    <lineage>
        <taxon>Bacteria</taxon>
        <taxon>Candidatus Gottesmaniibacteriota</taxon>
    </lineage>
</organism>
<evidence type="ECO:0000256" key="5">
    <source>
        <dbReference type="ARBA" id="ARBA00023016"/>
    </source>
</evidence>
<dbReference type="PROSITE" id="PS00297">
    <property type="entry name" value="HSP70_1"/>
    <property type="match status" value="1"/>
</dbReference>
<evidence type="ECO:0000256" key="8">
    <source>
        <dbReference type="RuleBase" id="RU003322"/>
    </source>
</evidence>
<gene>
    <name evidence="7" type="primary">dnaK</name>
    <name evidence="10" type="ORF">A3D78_06075</name>
</gene>
<dbReference type="GO" id="GO:0140662">
    <property type="term" value="F:ATP-dependent protein folding chaperone"/>
    <property type="evidence" value="ECO:0007669"/>
    <property type="project" value="InterPro"/>
</dbReference>
<protein>
    <recommendedName>
        <fullName evidence="7">Chaperone protein DnaK</fullName>
    </recommendedName>
    <alternativeName>
        <fullName evidence="7">HSP70</fullName>
    </alternativeName>
    <alternativeName>
        <fullName evidence="7">Heat shock 70 kDa protein</fullName>
    </alternativeName>
    <alternativeName>
        <fullName evidence="7">Heat shock protein 70</fullName>
    </alternativeName>
</protein>
<evidence type="ECO:0000256" key="2">
    <source>
        <dbReference type="ARBA" id="ARBA00022553"/>
    </source>
</evidence>
<dbReference type="Proteomes" id="UP000176253">
    <property type="component" value="Unassembled WGS sequence"/>
</dbReference>
<keyword evidence="4 7" id="KW-0067">ATP-binding</keyword>
<keyword evidence="2 7" id="KW-0597">Phosphoprotein</keyword>
<dbReference type="PROSITE" id="PS01036">
    <property type="entry name" value="HSP70_3"/>
    <property type="match status" value="1"/>
</dbReference>
<evidence type="ECO:0000256" key="9">
    <source>
        <dbReference type="SAM" id="MobiDB-lite"/>
    </source>
</evidence>
<dbReference type="NCBIfam" id="NF001413">
    <property type="entry name" value="PRK00290.1"/>
    <property type="match status" value="1"/>
</dbReference>
<dbReference type="Gene3D" id="2.60.34.10">
    <property type="entry name" value="Substrate Binding Domain Of DNAk, Chain A, domain 1"/>
    <property type="match status" value="1"/>
</dbReference>
<keyword evidence="5 7" id="KW-0346">Stress response</keyword>
<dbReference type="InterPro" id="IPR018181">
    <property type="entry name" value="Heat_shock_70_CS"/>
</dbReference>
<dbReference type="InterPro" id="IPR013126">
    <property type="entry name" value="Hsp_70_fam"/>
</dbReference>
<comment type="similarity">
    <text evidence="1 7 8">Belongs to the heat shock protein 70 family.</text>
</comment>
<evidence type="ECO:0000256" key="3">
    <source>
        <dbReference type="ARBA" id="ARBA00022741"/>
    </source>
</evidence>
<evidence type="ECO:0000256" key="7">
    <source>
        <dbReference type="HAMAP-Rule" id="MF_00332"/>
    </source>
</evidence>
<name>A0A1F5ZY92_9BACT</name>
<evidence type="ECO:0000313" key="11">
    <source>
        <dbReference type="Proteomes" id="UP000176253"/>
    </source>
</evidence>
<dbReference type="FunFam" id="1.20.1270.10:FF:000001">
    <property type="entry name" value="Molecular chaperone DnaK"/>
    <property type="match status" value="1"/>
</dbReference>
<dbReference type="SUPFAM" id="SSF53067">
    <property type="entry name" value="Actin-like ATPase domain"/>
    <property type="match status" value="2"/>
</dbReference>
<dbReference type="NCBIfam" id="TIGR02350">
    <property type="entry name" value="prok_dnaK"/>
    <property type="match status" value="1"/>
</dbReference>
<comment type="caution">
    <text evidence="10">The sequence shown here is derived from an EMBL/GenBank/DDBJ whole genome shotgun (WGS) entry which is preliminary data.</text>
</comment>
<evidence type="ECO:0000256" key="4">
    <source>
        <dbReference type="ARBA" id="ARBA00022840"/>
    </source>
</evidence>
<dbReference type="Gene3D" id="3.90.640.10">
    <property type="entry name" value="Actin, Chain A, domain 4"/>
    <property type="match status" value="1"/>
</dbReference>
<dbReference type="SUPFAM" id="SSF100920">
    <property type="entry name" value="Heat shock protein 70kD (HSP70), peptide-binding domain"/>
    <property type="match status" value="1"/>
</dbReference>
<dbReference type="PANTHER" id="PTHR19375">
    <property type="entry name" value="HEAT SHOCK PROTEIN 70KDA"/>
    <property type="match status" value="1"/>
</dbReference>
<keyword evidence="6 7" id="KW-0143">Chaperone</keyword>
<dbReference type="SUPFAM" id="SSF100934">
    <property type="entry name" value="Heat shock protein 70kD (HSP70), C-terminal subdomain"/>
    <property type="match status" value="1"/>
</dbReference>
<dbReference type="Gene3D" id="3.30.420.40">
    <property type="match status" value="2"/>
</dbReference>
<dbReference type="GO" id="GO:0051082">
    <property type="term" value="F:unfolded protein binding"/>
    <property type="evidence" value="ECO:0007669"/>
    <property type="project" value="InterPro"/>
</dbReference>
<proteinExistence type="evidence at transcript level"/>
<accession>A0A1F5ZY92</accession>
<dbReference type="HAMAP" id="MF_00332">
    <property type="entry name" value="DnaK"/>
    <property type="match status" value="1"/>
</dbReference>
<evidence type="ECO:0000313" key="10">
    <source>
        <dbReference type="EMBL" id="OGG17420.1"/>
    </source>
</evidence>
<reference evidence="10 11" key="1">
    <citation type="journal article" date="2016" name="Nat. Commun.">
        <title>Thousands of microbial genomes shed light on interconnected biogeochemical processes in an aquifer system.</title>
        <authorList>
            <person name="Anantharaman K."/>
            <person name="Brown C.T."/>
            <person name="Hug L.A."/>
            <person name="Sharon I."/>
            <person name="Castelle C.J."/>
            <person name="Probst A.J."/>
            <person name="Thomas B.C."/>
            <person name="Singh A."/>
            <person name="Wilkins M.J."/>
            <person name="Karaoz U."/>
            <person name="Brodie E.L."/>
            <person name="Williams K.H."/>
            <person name="Hubbard S.S."/>
            <person name="Banfield J.F."/>
        </authorList>
    </citation>
    <scope>NUCLEOTIDE SEQUENCE [LARGE SCALE GENOMIC DNA]</scope>
</reference>
<dbReference type="GO" id="GO:0005524">
    <property type="term" value="F:ATP binding"/>
    <property type="evidence" value="ECO:0007669"/>
    <property type="project" value="UniProtKB-UniRule"/>
</dbReference>
<sequence>MSKIIGIDLGTTNSCVAVMEGGSPKVIHSAEGRNVIPSVVDPVKRVVGDVAKRQMVIKPKGTIFSIKRLMGRRFKDESVQYDLKWLPYTIKAGRDGMAVVEVDGKTYTPQEISAMVLQKIKADAESYLSDKVTEAVITVPAYFDDSQRQATKQAGEIAGLTVKRIINEPTAAALAYGLDKKHAHTVAVYDLGGGTFDISILELGEGVYEVKATNGDTHLGGDDFDKEIIDYLASEFKKENNIDLRRDPQALQRLRDAAEKAKIELSSSMEAEINLPFITQGKEGPLHFVHKLTRAKLEAVIGHLIEKTITPIEACLKDAKIGKDKIDEIVLVGGMTRMPKVIETVEKFFGKEPNKSVNPDEVVAVGAAVQAGVLTGEVRDVVLLDVTPLTLGVETLGGVSTPLITRNTTIPTSKSEIFSTAADNQTSVEINVLQGERPMAADNKSLGRFILDGIPPAPRGVPQIEVMFDIDANGILNVSAKDKATGKSQSIKITATTGLSKDEIDRMTKEAEKNQEEDTKKKDQIEVRNKADNLIYVAEKSLKDAGDKVAADVKKEVEDKIAALKSILETGTKEDLEAKTKDLSDTLSKIGQAMYQEQQSKPASPTGDSQTKEDKESKDKKKGKDEEVQEGEVVS</sequence>
<dbReference type="Pfam" id="PF00012">
    <property type="entry name" value="HSP70"/>
    <property type="match status" value="1"/>
</dbReference>
<evidence type="ECO:0000256" key="1">
    <source>
        <dbReference type="ARBA" id="ARBA00007381"/>
    </source>
</evidence>
<dbReference type="PROSITE" id="PS00329">
    <property type="entry name" value="HSP70_2"/>
    <property type="match status" value="1"/>
</dbReference>
<feature type="modified residue" description="Phosphothreonine; by autocatalysis" evidence="7">
    <location>
        <position position="195"/>
    </location>
</feature>